<dbReference type="AlphaFoldDB" id="A0A1V4K202"/>
<sequence length="92" mass="9837">MASCVAVAGMIAADFAPGTVHQGAGTWGSVDIPVSAKAFVYYEKRNVFTVFLNNSSIFPRVETLTQGFSCADGKTWTGQAKGSWSLSRSLKR</sequence>
<keyword evidence="1" id="KW-0472">Membrane</keyword>
<gene>
    <name evidence="1" type="primary">TMEM189</name>
    <name evidence="1" type="ORF">AV530_015328</name>
</gene>
<evidence type="ECO:0000313" key="1">
    <source>
        <dbReference type="EMBL" id="OPJ78395.1"/>
    </source>
</evidence>
<reference evidence="1 2" key="1">
    <citation type="submission" date="2016-02" db="EMBL/GenBank/DDBJ databases">
        <title>Band-tailed pigeon sequencing and assembly.</title>
        <authorList>
            <person name="Soares A.E."/>
            <person name="Novak B.J."/>
            <person name="Rice E.S."/>
            <person name="O'Connell B."/>
            <person name="Chang D."/>
            <person name="Weber S."/>
            <person name="Shapiro B."/>
        </authorList>
    </citation>
    <scope>NUCLEOTIDE SEQUENCE [LARGE SCALE GENOMIC DNA]</scope>
    <source>
        <strain evidence="1">BTP2013</strain>
        <tissue evidence="1">Blood</tissue>
    </source>
</reference>
<keyword evidence="1" id="KW-0812">Transmembrane</keyword>
<protein>
    <submittedName>
        <fullName evidence="1">Transmembrane protein 189</fullName>
    </submittedName>
</protein>
<dbReference type="EMBL" id="LSYS01005191">
    <property type="protein sequence ID" value="OPJ78395.1"/>
    <property type="molecule type" value="Genomic_DNA"/>
</dbReference>
<organism evidence="1 2">
    <name type="scientific">Patagioenas fasciata monilis</name>
    <dbReference type="NCBI Taxonomy" id="372326"/>
    <lineage>
        <taxon>Eukaryota</taxon>
        <taxon>Metazoa</taxon>
        <taxon>Chordata</taxon>
        <taxon>Craniata</taxon>
        <taxon>Vertebrata</taxon>
        <taxon>Euteleostomi</taxon>
        <taxon>Archelosauria</taxon>
        <taxon>Archosauria</taxon>
        <taxon>Dinosauria</taxon>
        <taxon>Saurischia</taxon>
        <taxon>Theropoda</taxon>
        <taxon>Coelurosauria</taxon>
        <taxon>Aves</taxon>
        <taxon>Neognathae</taxon>
        <taxon>Neoaves</taxon>
        <taxon>Columbimorphae</taxon>
        <taxon>Columbiformes</taxon>
        <taxon>Columbidae</taxon>
        <taxon>Patagioenas</taxon>
    </lineage>
</organism>
<keyword evidence="2" id="KW-1185">Reference proteome</keyword>
<comment type="caution">
    <text evidence="1">The sequence shown here is derived from an EMBL/GenBank/DDBJ whole genome shotgun (WGS) entry which is preliminary data.</text>
</comment>
<name>A0A1V4K202_PATFA</name>
<dbReference type="Proteomes" id="UP000190648">
    <property type="component" value="Unassembled WGS sequence"/>
</dbReference>
<proteinExistence type="predicted"/>
<accession>A0A1V4K202</accession>
<evidence type="ECO:0000313" key="2">
    <source>
        <dbReference type="Proteomes" id="UP000190648"/>
    </source>
</evidence>